<dbReference type="AlphaFoldDB" id="A0A9P4NVE4"/>
<feature type="domain" description="DUF4246" evidence="3">
    <location>
        <begin position="23"/>
        <end position="94"/>
    </location>
</feature>
<comment type="caution">
    <text evidence="4">The sequence shown here is derived from an EMBL/GenBank/DDBJ whole genome shotgun (WGS) entry which is preliminary data.</text>
</comment>
<feature type="region of interest" description="Disordered" evidence="1">
    <location>
        <begin position="323"/>
        <end position="346"/>
    </location>
</feature>
<dbReference type="OrthoDB" id="415532at2759"/>
<feature type="domain" description="DUF4246" evidence="2">
    <location>
        <begin position="115"/>
        <end position="556"/>
    </location>
</feature>
<dbReference type="EMBL" id="MU007023">
    <property type="protein sequence ID" value="KAF2433014.1"/>
    <property type="molecule type" value="Genomic_DNA"/>
</dbReference>
<evidence type="ECO:0000313" key="4">
    <source>
        <dbReference type="EMBL" id="KAF2433014.1"/>
    </source>
</evidence>
<evidence type="ECO:0000256" key="1">
    <source>
        <dbReference type="SAM" id="MobiDB-lite"/>
    </source>
</evidence>
<feature type="compositionally biased region" description="Basic and acidic residues" evidence="1">
    <location>
        <begin position="327"/>
        <end position="336"/>
    </location>
</feature>
<sequence>MSTNSQLSLPDRTSTEDDARVKLPGFGLPVDYLPEWNKHESSLRFPHAISDYVPSEGVALRECRMMSFINTISDKPDWDRKVFDDEIVAKWKEEASVQLEDGSDVVLSEKMFDYFNKCTAELRDKASVYQETGLVHVLDADATIVKSDSQITPELRSKLIVAVRPLEDVPDHKKDWHPGTDKQVLDLLHPSLFPLIFGLTRVLPTGSVPMSNCTAYTGKGEPCFDSVEGMLKKAGGWGQSSALKAWGGYQWLPAVIEFSPEGGVTIASYINNLHPQTHQPLYVILEELVAKTISLWNEALSFSFYRKPRVPILGGSDEDYELPNGLKYERPARDDVDGPDEEVGESELEYDEHYQDWKRDHRILIQPEPREFIPFKEVLNKNSDGADVVDLRKKFEKTGLQVIFKLANIHLTPESPSYDGGSWHIEGALNEHICASAIYYYDEENVTESRLAFRMPIDVEEMVMKPAQSEFSSIEEYYGVQNEEPAIQNLGSISTRSGRLIAFPNILQHKVQPFSLADATRPGHRKILAMFLVDPHVRVLSTKNVPPQRKDWWAEEVRKLGRFAELPRELFDRIIEGVEGFPLGWDEALVVREKLMEERGAMIERFNEQMEEDTFSFCEH</sequence>
<evidence type="ECO:0000259" key="2">
    <source>
        <dbReference type="Pfam" id="PF14033"/>
    </source>
</evidence>
<reference evidence="4" key="1">
    <citation type="journal article" date="2020" name="Stud. Mycol.">
        <title>101 Dothideomycetes genomes: a test case for predicting lifestyles and emergence of pathogens.</title>
        <authorList>
            <person name="Haridas S."/>
            <person name="Albert R."/>
            <person name="Binder M."/>
            <person name="Bloem J."/>
            <person name="Labutti K."/>
            <person name="Salamov A."/>
            <person name="Andreopoulos B."/>
            <person name="Baker S."/>
            <person name="Barry K."/>
            <person name="Bills G."/>
            <person name="Bluhm B."/>
            <person name="Cannon C."/>
            <person name="Castanera R."/>
            <person name="Culley D."/>
            <person name="Daum C."/>
            <person name="Ezra D."/>
            <person name="Gonzalez J."/>
            <person name="Henrissat B."/>
            <person name="Kuo A."/>
            <person name="Liang C."/>
            <person name="Lipzen A."/>
            <person name="Lutzoni F."/>
            <person name="Magnuson J."/>
            <person name="Mondo S."/>
            <person name="Nolan M."/>
            <person name="Ohm R."/>
            <person name="Pangilinan J."/>
            <person name="Park H.-J."/>
            <person name="Ramirez L."/>
            <person name="Alfaro M."/>
            <person name="Sun H."/>
            <person name="Tritt A."/>
            <person name="Yoshinaga Y."/>
            <person name="Zwiers L.-H."/>
            <person name="Turgeon B."/>
            <person name="Goodwin S."/>
            <person name="Spatafora J."/>
            <person name="Crous P."/>
            <person name="Grigoriev I."/>
        </authorList>
    </citation>
    <scope>NUCLEOTIDE SEQUENCE</scope>
    <source>
        <strain evidence="4">CBS 130266</strain>
    </source>
</reference>
<evidence type="ECO:0000313" key="5">
    <source>
        <dbReference type="Proteomes" id="UP000800235"/>
    </source>
</evidence>
<dbReference type="Pfam" id="PF21666">
    <property type="entry name" value="DUF4246_N"/>
    <property type="match status" value="1"/>
</dbReference>
<dbReference type="PANTHER" id="PTHR33119">
    <property type="entry name" value="IFI3P"/>
    <property type="match status" value="1"/>
</dbReference>
<dbReference type="Pfam" id="PF14033">
    <property type="entry name" value="DUF4246"/>
    <property type="match status" value="1"/>
</dbReference>
<dbReference type="Proteomes" id="UP000800235">
    <property type="component" value="Unassembled WGS sequence"/>
</dbReference>
<protein>
    <submittedName>
        <fullName evidence="4">Uncharacterized protein</fullName>
    </submittedName>
</protein>
<dbReference type="InterPro" id="IPR049207">
    <property type="entry name" value="DUF4246_N"/>
</dbReference>
<evidence type="ECO:0000259" key="3">
    <source>
        <dbReference type="Pfam" id="PF21666"/>
    </source>
</evidence>
<keyword evidence="5" id="KW-1185">Reference proteome</keyword>
<feature type="compositionally biased region" description="Acidic residues" evidence="1">
    <location>
        <begin position="337"/>
        <end position="346"/>
    </location>
</feature>
<dbReference type="PANTHER" id="PTHR33119:SF1">
    <property type="entry name" value="FE2OG DIOXYGENASE DOMAIN-CONTAINING PROTEIN"/>
    <property type="match status" value="1"/>
</dbReference>
<gene>
    <name evidence="4" type="ORF">EJ08DRAFT_695046</name>
</gene>
<dbReference type="InterPro" id="IPR025340">
    <property type="entry name" value="DUF4246"/>
</dbReference>
<dbReference type="InterPro" id="IPR049192">
    <property type="entry name" value="DUF4246_C"/>
</dbReference>
<proteinExistence type="predicted"/>
<accession>A0A9P4NVE4</accession>
<name>A0A9P4NVE4_9PEZI</name>
<organism evidence="4 5">
    <name type="scientific">Tothia fuscella</name>
    <dbReference type="NCBI Taxonomy" id="1048955"/>
    <lineage>
        <taxon>Eukaryota</taxon>
        <taxon>Fungi</taxon>
        <taxon>Dikarya</taxon>
        <taxon>Ascomycota</taxon>
        <taxon>Pezizomycotina</taxon>
        <taxon>Dothideomycetes</taxon>
        <taxon>Pleosporomycetidae</taxon>
        <taxon>Venturiales</taxon>
        <taxon>Cylindrosympodiaceae</taxon>
        <taxon>Tothia</taxon>
    </lineage>
</organism>